<sequence length="59" mass="7176">MEKRELEMIVENVKEVLKKLNLRDGDILFHTDENYRVNISPYRMTMELRFPEGLHNLKE</sequence>
<dbReference type="Proteomes" id="UP000886111">
    <property type="component" value="Unassembled WGS sequence"/>
</dbReference>
<dbReference type="AlphaFoldDB" id="A0A7V5H5U0"/>
<name>A0A7V5H5U0_CALAY</name>
<evidence type="ECO:0000313" key="1">
    <source>
        <dbReference type="EMBL" id="HHE55023.1"/>
    </source>
</evidence>
<accession>A0A7V5H5U0</accession>
<comment type="caution">
    <text evidence="1">The sequence shown here is derived from an EMBL/GenBank/DDBJ whole genome shotgun (WGS) entry which is preliminary data.</text>
</comment>
<organism evidence="1">
    <name type="scientific">Caldithrix abyssi</name>
    <dbReference type="NCBI Taxonomy" id="187145"/>
    <lineage>
        <taxon>Bacteria</taxon>
        <taxon>Pseudomonadati</taxon>
        <taxon>Calditrichota</taxon>
        <taxon>Calditrichia</taxon>
        <taxon>Calditrichales</taxon>
        <taxon>Calditrichaceae</taxon>
        <taxon>Caldithrix</taxon>
    </lineage>
</organism>
<reference evidence="1" key="1">
    <citation type="journal article" date="2020" name="mSystems">
        <title>Genome- and Community-Level Interaction Insights into Carbon Utilization and Element Cycling Functions of Hydrothermarchaeota in Hydrothermal Sediment.</title>
        <authorList>
            <person name="Zhou Z."/>
            <person name="Liu Y."/>
            <person name="Xu W."/>
            <person name="Pan J."/>
            <person name="Luo Z.H."/>
            <person name="Li M."/>
        </authorList>
    </citation>
    <scope>NUCLEOTIDE SEQUENCE [LARGE SCALE GENOMIC DNA]</scope>
    <source>
        <strain evidence="1">HyVt-76</strain>
    </source>
</reference>
<protein>
    <submittedName>
        <fullName evidence="1">Uncharacterized protein</fullName>
    </submittedName>
</protein>
<gene>
    <name evidence="1" type="ORF">ENL21_04525</name>
</gene>
<dbReference type="EMBL" id="DRTD01000339">
    <property type="protein sequence ID" value="HHE55023.1"/>
    <property type="molecule type" value="Genomic_DNA"/>
</dbReference>
<proteinExistence type="predicted"/>